<evidence type="ECO:0000313" key="2">
    <source>
        <dbReference type="EMBL" id="MBK5898736.1"/>
    </source>
</evidence>
<comment type="caution">
    <text evidence="2">The sequence shown here is derived from an EMBL/GenBank/DDBJ whole genome shotgun (WGS) entry which is preliminary data.</text>
</comment>
<dbReference type="InterPro" id="IPR007401">
    <property type="entry name" value="DUF454"/>
</dbReference>
<accession>A0ABS1J3M8</accession>
<evidence type="ECO:0000256" key="1">
    <source>
        <dbReference type="SAM" id="Phobius"/>
    </source>
</evidence>
<dbReference type="PANTHER" id="PTHR35813">
    <property type="entry name" value="INNER MEMBRANE PROTEIN YBAN"/>
    <property type="match status" value="1"/>
</dbReference>
<dbReference type="Pfam" id="PF04304">
    <property type="entry name" value="DUF454"/>
    <property type="match status" value="1"/>
</dbReference>
<dbReference type="RefSeq" id="WP_208430136.1">
    <property type="nucleotide sequence ID" value="NZ_JAEPRJ010000001.1"/>
</dbReference>
<keyword evidence="3" id="KW-1185">Reference proteome</keyword>
<dbReference type="EMBL" id="JAEPRJ010000001">
    <property type="protein sequence ID" value="MBK5898736.1"/>
    <property type="molecule type" value="Genomic_DNA"/>
</dbReference>
<reference evidence="2 3" key="1">
    <citation type="submission" date="2021-01" db="EMBL/GenBank/DDBJ databases">
        <title>Isolation and description of Catonella massiliensis sp. nov., a novel Catonella species, isolated from a stable periodontitis subject.</title>
        <authorList>
            <person name="Antezack A."/>
            <person name="Boxberger M."/>
            <person name="La Scola B."/>
            <person name="Monnet-Corti V."/>
        </authorList>
    </citation>
    <scope>NUCLEOTIDE SEQUENCE [LARGE SCALE GENOMIC DNA]</scope>
    <source>
        <strain evidence="2 3">Marseille-Q4567</strain>
    </source>
</reference>
<evidence type="ECO:0000313" key="3">
    <source>
        <dbReference type="Proteomes" id="UP000604730"/>
    </source>
</evidence>
<name>A0ABS1J3M8_9FIRM</name>
<keyword evidence="1" id="KW-0812">Transmembrane</keyword>
<organism evidence="2 3">
    <name type="scientific">Catonella massiliensis</name>
    <dbReference type="NCBI Taxonomy" id="2799636"/>
    <lineage>
        <taxon>Bacteria</taxon>
        <taxon>Bacillati</taxon>
        <taxon>Bacillota</taxon>
        <taxon>Clostridia</taxon>
        <taxon>Lachnospirales</taxon>
        <taxon>Lachnospiraceae</taxon>
        <taxon>Catonella</taxon>
    </lineage>
</organism>
<dbReference type="Proteomes" id="UP000604730">
    <property type="component" value="Unassembled WGS sequence"/>
</dbReference>
<sequence length="142" mass="16152">MEKHKIIKIFWIILGFIGFGIGTVGVVVPLLPSFPFYMLTLFAFAKSSDRLHQWFISTNLYKKNLESFVKKEGMTVKTKIRIIVSVTLVMGFGFIMMKNVPIGRIVLAIVWVCHVVYFIFGVKNYTEGENPPGIESEGEEND</sequence>
<feature type="transmembrane region" description="Helical" evidence="1">
    <location>
        <begin position="9"/>
        <end position="31"/>
    </location>
</feature>
<protein>
    <submittedName>
        <fullName evidence="2">YbaN family protein</fullName>
    </submittedName>
</protein>
<keyword evidence="1" id="KW-1133">Transmembrane helix</keyword>
<proteinExistence type="predicted"/>
<gene>
    <name evidence="2" type="ORF">JJN12_13290</name>
</gene>
<feature type="transmembrane region" description="Helical" evidence="1">
    <location>
        <begin position="80"/>
        <end position="97"/>
    </location>
</feature>
<dbReference type="PANTHER" id="PTHR35813:SF1">
    <property type="entry name" value="INNER MEMBRANE PROTEIN YBAN"/>
    <property type="match status" value="1"/>
</dbReference>
<feature type="transmembrane region" description="Helical" evidence="1">
    <location>
        <begin position="104"/>
        <end position="122"/>
    </location>
</feature>
<keyword evidence="1" id="KW-0472">Membrane</keyword>